<sequence length="110" mass="12117">MELDLLITELDETTIQIDKMRYLATQISTKACEKTKHAKNALQYDFESQEIVKCAAILSDYIEVADAAIKKAVTELAEYDTKLQKGNAKALSADSAKVDFGVTADPSKNN</sequence>
<evidence type="ECO:0000313" key="2">
    <source>
        <dbReference type="Proteomes" id="UP000437824"/>
    </source>
</evidence>
<reference evidence="1 2" key="1">
    <citation type="submission" date="2019-11" db="EMBL/GenBank/DDBJ databases">
        <title>Draft genome sequence of Blautia luti DSM 14534T, isolated from human stool.</title>
        <authorList>
            <person name="Ortiz R."/>
            <person name="Melis-Arcos F."/>
            <person name="Covarrubias P."/>
            <person name="Cardenas J.P."/>
            <person name="Perez-Donoso J."/>
            <person name="Almonacid D."/>
        </authorList>
    </citation>
    <scope>NUCLEOTIDE SEQUENCE [LARGE SCALE GENOMIC DNA]</scope>
    <source>
        <strain evidence="1 2">DSM 14534</strain>
    </source>
</reference>
<evidence type="ECO:0000313" key="1">
    <source>
        <dbReference type="EMBL" id="MTD61625.1"/>
    </source>
</evidence>
<name>A0A844GPE2_9FIRM</name>
<organism evidence="1 2">
    <name type="scientific">Blautia luti DSM 14534 = JCM 17040</name>
    <dbReference type="NCBI Taxonomy" id="649762"/>
    <lineage>
        <taxon>Bacteria</taxon>
        <taxon>Bacillati</taxon>
        <taxon>Bacillota</taxon>
        <taxon>Clostridia</taxon>
        <taxon>Lachnospirales</taxon>
        <taxon>Lachnospiraceae</taxon>
        <taxon>Blautia</taxon>
    </lineage>
</organism>
<gene>
    <name evidence="1" type="ORF">GKZ57_10210</name>
</gene>
<comment type="caution">
    <text evidence="1">The sequence shown here is derived from an EMBL/GenBank/DDBJ whole genome shotgun (WGS) entry which is preliminary data.</text>
</comment>
<proteinExistence type="predicted"/>
<dbReference type="AlphaFoldDB" id="A0A844GPE2"/>
<protein>
    <submittedName>
        <fullName evidence="1">Uncharacterized protein</fullName>
    </submittedName>
</protein>
<dbReference type="EMBL" id="WMBC01000007">
    <property type="protein sequence ID" value="MTD61625.1"/>
    <property type="molecule type" value="Genomic_DNA"/>
</dbReference>
<accession>A0A844GPE2</accession>
<dbReference type="Proteomes" id="UP000437824">
    <property type="component" value="Unassembled WGS sequence"/>
</dbReference>
<dbReference type="RefSeq" id="WP_154780456.1">
    <property type="nucleotide sequence ID" value="NZ_WMBC01000007.1"/>
</dbReference>